<evidence type="ECO:0000313" key="2">
    <source>
        <dbReference type="EnsemblPlants" id="KRH31006"/>
    </source>
</evidence>
<sequence>MSKNTLHTGRTHPTTEKERADAQIYYLIMRNEGTSTVKGALSLLIIMFELRNKSSEIIF</sequence>
<protein>
    <submittedName>
        <fullName evidence="1 2">Uncharacterized protein</fullName>
    </submittedName>
</protein>
<accession>K7LRK8</accession>
<evidence type="ECO:0000313" key="3">
    <source>
        <dbReference type="Proteomes" id="UP000008827"/>
    </source>
</evidence>
<dbReference type="PaxDb" id="3847-GLYMA11G34260.1"/>
<reference evidence="2" key="2">
    <citation type="submission" date="2018-02" db="UniProtKB">
        <authorList>
            <consortium name="EnsemblPlants"/>
        </authorList>
    </citation>
    <scope>IDENTIFICATION</scope>
    <source>
        <strain evidence="2">Williams 82</strain>
    </source>
</reference>
<name>K7LRK8_SOYBN</name>
<dbReference type="EnsemblPlants" id="KRH31006">
    <property type="protein sequence ID" value="KRH31006"/>
    <property type="gene ID" value="GLYMA_11G221300"/>
</dbReference>
<dbReference type="Gramene" id="KRH31006">
    <property type="protein sequence ID" value="KRH31006"/>
    <property type="gene ID" value="GLYMA_11G221300"/>
</dbReference>
<organism evidence="1">
    <name type="scientific">Glycine max</name>
    <name type="common">Soybean</name>
    <name type="synonym">Glycine hispida</name>
    <dbReference type="NCBI Taxonomy" id="3847"/>
    <lineage>
        <taxon>Eukaryota</taxon>
        <taxon>Viridiplantae</taxon>
        <taxon>Streptophyta</taxon>
        <taxon>Embryophyta</taxon>
        <taxon>Tracheophyta</taxon>
        <taxon>Spermatophyta</taxon>
        <taxon>Magnoliopsida</taxon>
        <taxon>eudicotyledons</taxon>
        <taxon>Gunneridae</taxon>
        <taxon>Pentapetalae</taxon>
        <taxon>rosids</taxon>
        <taxon>fabids</taxon>
        <taxon>Fabales</taxon>
        <taxon>Fabaceae</taxon>
        <taxon>Papilionoideae</taxon>
        <taxon>50 kb inversion clade</taxon>
        <taxon>NPAAA clade</taxon>
        <taxon>indigoferoid/millettioid clade</taxon>
        <taxon>Phaseoleae</taxon>
        <taxon>Glycine</taxon>
        <taxon>Glycine subgen. Soja</taxon>
    </lineage>
</organism>
<dbReference type="AlphaFoldDB" id="K7LRK8"/>
<reference evidence="1" key="3">
    <citation type="submission" date="2018-07" db="EMBL/GenBank/DDBJ databases">
        <title>WGS assembly of Glycine max.</title>
        <authorList>
            <person name="Schmutz J."/>
            <person name="Cannon S."/>
            <person name="Schlueter J."/>
            <person name="Ma J."/>
            <person name="Mitros T."/>
            <person name="Nelson W."/>
            <person name="Hyten D."/>
            <person name="Song Q."/>
            <person name="Thelen J."/>
            <person name="Cheng J."/>
            <person name="Xu D."/>
            <person name="Hellsten U."/>
            <person name="May G."/>
            <person name="Yu Y."/>
            <person name="Sakurai T."/>
            <person name="Umezawa T."/>
            <person name="Bhattacharyya M."/>
            <person name="Sandhu D."/>
            <person name="Valliyodan B."/>
            <person name="Lindquist E."/>
            <person name="Peto M."/>
            <person name="Grant D."/>
            <person name="Shu S."/>
            <person name="Goodstein D."/>
            <person name="Barry K."/>
            <person name="Futrell-Griggs M."/>
            <person name="Abernathy B."/>
            <person name="Du J."/>
            <person name="Tian Z."/>
            <person name="Zhu L."/>
            <person name="Gill N."/>
            <person name="Joshi T."/>
            <person name="Libault M."/>
            <person name="Sethuraman A."/>
            <person name="Zhang X."/>
            <person name="Shinozaki K."/>
            <person name="Nguyen H."/>
            <person name="Wing R."/>
            <person name="Cregan P."/>
            <person name="Specht J."/>
            <person name="Grimwood J."/>
            <person name="Rokhsar D."/>
            <person name="Stacey G."/>
            <person name="Shoemaker R."/>
            <person name="Jackson S."/>
        </authorList>
    </citation>
    <scope>NUCLEOTIDE SEQUENCE</scope>
    <source>
        <tissue evidence="1">Callus</tissue>
    </source>
</reference>
<gene>
    <name evidence="1" type="ORF">GLYMA_11G221300</name>
</gene>
<evidence type="ECO:0000313" key="1">
    <source>
        <dbReference type="EMBL" id="KRH31006.1"/>
    </source>
</evidence>
<dbReference type="HOGENOM" id="CLU_2965544_0_0_1"/>
<keyword evidence="3" id="KW-1185">Reference proteome</keyword>
<dbReference type="EMBL" id="CM000844">
    <property type="protein sequence ID" value="KRH31006.1"/>
    <property type="molecule type" value="Genomic_DNA"/>
</dbReference>
<dbReference type="InParanoid" id="K7LRK8"/>
<proteinExistence type="predicted"/>
<dbReference type="Proteomes" id="UP000008827">
    <property type="component" value="Chromosome 11"/>
</dbReference>
<reference evidence="1 2" key="1">
    <citation type="journal article" date="2010" name="Nature">
        <title>Genome sequence of the palaeopolyploid soybean.</title>
        <authorList>
            <person name="Schmutz J."/>
            <person name="Cannon S.B."/>
            <person name="Schlueter J."/>
            <person name="Ma J."/>
            <person name="Mitros T."/>
            <person name="Nelson W."/>
            <person name="Hyten D.L."/>
            <person name="Song Q."/>
            <person name="Thelen J.J."/>
            <person name="Cheng J."/>
            <person name="Xu D."/>
            <person name="Hellsten U."/>
            <person name="May G.D."/>
            <person name="Yu Y."/>
            <person name="Sakurai T."/>
            <person name="Umezawa T."/>
            <person name="Bhattacharyya M.K."/>
            <person name="Sandhu D."/>
            <person name="Valliyodan B."/>
            <person name="Lindquist E."/>
            <person name="Peto M."/>
            <person name="Grant D."/>
            <person name="Shu S."/>
            <person name="Goodstein D."/>
            <person name="Barry K."/>
            <person name="Futrell-Griggs M."/>
            <person name="Abernathy B."/>
            <person name="Du J."/>
            <person name="Tian Z."/>
            <person name="Zhu L."/>
            <person name="Gill N."/>
            <person name="Joshi T."/>
            <person name="Libault M."/>
            <person name="Sethuraman A."/>
            <person name="Zhang X.-C."/>
            <person name="Shinozaki K."/>
            <person name="Nguyen H.T."/>
            <person name="Wing R.A."/>
            <person name="Cregan P."/>
            <person name="Specht J."/>
            <person name="Grimwood J."/>
            <person name="Rokhsar D."/>
            <person name="Stacey G."/>
            <person name="Shoemaker R.C."/>
            <person name="Jackson S.A."/>
        </authorList>
    </citation>
    <scope>NUCLEOTIDE SEQUENCE [LARGE SCALE GENOMIC DNA]</scope>
    <source>
        <strain evidence="2">cv. Williams 82</strain>
        <tissue evidence="1">Callus</tissue>
    </source>
</reference>